<keyword evidence="2" id="KW-0732">Signal</keyword>
<dbReference type="STRING" id="1134406.ADN00_07895"/>
<organism evidence="3 4">
    <name type="scientific">Ornatilinea apprima</name>
    <dbReference type="NCBI Taxonomy" id="1134406"/>
    <lineage>
        <taxon>Bacteria</taxon>
        <taxon>Bacillati</taxon>
        <taxon>Chloroflexota</taxon>
        <taxon>Anaerolineae</taxon>
        <taxon>Anaerolineales</taxon>
        <taxon>Anaerolineaceae</taxon>
        <taxon>Ornatilinea</taxon>
    </lineage>
</organism>
<evidence type="ECO:0000256" key="1">
    <source>
        <dbReference type="SAM" id="MobiDB-lite"/>
    </source>
</evidence>
<dbReference type="Proteomes" id="UP000050417">
    <property type="component" value="Unassembled WGS sequence"/>
</dbReference>
<sequence length="171" mass="18980">MKNKMFTRMLSALGLIAMLLAACAPAQTPPPATLAPTSTPLPTRQPTSTPLPTATLTPIPSVTPTQTQTPLPTPPDDAAKARLFAQGERPGYQYFLTIEFPEAIQGSYYAQVDQNKPYQCSPISDQKNRLYCYGRIPGYDKYFTFTLYDQQTDLEIYSTQFFVPLTIAVED</sequence>
<name>A0A0N8GND6_9CHLR</name>
<dbReference type="EMBL" id="LGCL01000021">
    <property type="protein sequence ID" value="KPL77802.1"/>
    <property type="molecule type" value="Genomic_DNA"/>
</dbReference>
<proteinExistence type="predicted"/>
<evidence type="ECO:0000313" key="4">
    <source>
        <dbReference type="Proteomes" id="UP000050417"/>
    </source>
</evidence>
<gene>
    <name evidence="3" type="ORF">ADN00_07895</name>
</gene>
<feature type="compositionally biased region" description="Low complexity" evidence="1">
    <location>
        <begin position="34"/>
        <end position="70"/>
    </location>
</feature>
<feature type="chain" id="PRO_5006025818" evidence="2">
    <location>
        <begin position="27"/>
        <end position="171"/>
    </location>
</feature>
<accession>A0A0N8GND6</accession>
<dbReference type="PROSITE" id="PS51257">
    <property type="entry name" value="PROKAR_LIPOPROTEIN"/>
    <property type="match status" value="1"/>
</dbReference>
<comment type="caution">
    <text evidence="3">The sequence shown here is derived from an EMBL/GenBank/DDBJ whole genome shotgun (WGS) entry which is preliminary data.</text>
</comment>
<reference evidence="3 4" key="1">
    <citation type="submission" date="2015-07" db="EMBL/GenBank/DDBJ databases">
        <title>Genome sequence of Ornatilinea apprima DSM 23815.</title>
        <authorList>
            <person name="Hemp J."/>
            <person name="Ward L.M."/>
            <person name="Pace L.A."/>
            <person name="Fischer W.W."/>
        </authorList>
    </citation>
    <scope>NUCLEOTIDE SEQUENCE [LARGE SCALE GENOMIC DNA]</scope>
    <source>
        <strain evidence="3 4">P3M-1</strain>
    </source>
</reference>
<keyword evidence="4" id="KW-1185">Reference proteome</keyword>
<feature type="signal peptide" evidence="2">
    <location>
        <begin position="1"/>
        <end position="26"/>
    </location>
</feature>
<feature type="region of interest" description="Disordered" evidence="1">
    <location>
        <begin position="31"/>
        <end position="74"/>
    </location>
</feature>
<protein>
    <submittedName>
        <fullName evidence="3">Uncharacterized protein</fullName>
    </submittedName>
</protein>
<dbReference type="AlphaFoldDB" id="A0A0N8GND6"/>
<evidence type="ECO:0000256" key="2">
    <source>
        <dbReference type="SAM" id="SignalP"/>
    </source>
</evidence>
<evidence type="ECO:0000313" key="3">
    <source>
        <dbReference type="EMBL" id="KPL77802.1"/>
    </source>
</evidence>